<evidence type="ECO:0000256" key="13">
    <source>
        <dbReference type="SAM" id="MobiDB-lite"/>
    </source>
</evidence>
<dbReference type="GO" id="GO:0005524">
    <property type="term" value="F:ATP binding"/>
    <property type="evidence" value="ECO:0007669"/>
    <property type="project" value="UniProtKB-KW"/>
</dbReference>
<keyword evidence="4" id="KW-0963">Cytoplasm</keyword>
<dbReference type="FunFam" id="3.30.930.10:FF:000238">
    <property type="entry name" value="Lysine--tRNA ligase"/>
    <property type="match status" value="1"/>
</dbReference>
<keyword evidence="7" id="KW-0067">ATP-binding</keyword>
<dbReference type="InterPro" id="IPR002313">
    <property type="entry name" value="Lys-tRNA-ligase_II"/>
</dbReference>
<evidence type="ECO:0000256" key="9">
    <source>
        <dbReference type="ARBA" id="ARBA00023146"/>
    </source>
</evidence>
<dbReference type="SUPFAM" id="SSF55681">
    <property type="entry name" value="Class II aaRS and biotin synthetases"/>
    <property type="match status" value="1"/>
</dbReference>
<evidence type="ECO:0000256" key="3">
    <source>
        <dbReference type="ARBA" id="ARBA00013166"/>
    </source>
</evidence>
<dbReference type="InterPro" id="IPR044136">
    <property type="entry name" value="Lys-tRNA-ligase_II_N"/>
</dbReference>
<dbReference type="EC" id="6.1.1.6" evidence="3 12"/>
<evidence type="ECO:0000256" key="4">
    <source>
        <dbReference type="ARBA" id="ARBA00022490"/>
    </source>
</evidence>
<comment type="caution">
    <text evidence="15">The sequence shown here is derived from an EMBL/GenBank/DDBJ whole genome shotgun (WGS) entry which is preliminary data.</text>
</comment>
<dbReference type="NCBIfam" id="TIGR00499">
    <property type="entry name" value="lysS_bact"/>
    <property type="match status" value="1"/>
</dbReference>
<dbReference type="AlphaFoldDB" id="A0AAD9IIB0"/>
<evidence type="ECO:0000256" key="2">
    <source>
        <dbReference type="ARBA" id="ARBA00008226"/>
    </source>
</evidence>
<gene>
    <name evidence="15" type="primary">KARS1</name>
    <name evidence="15" type="ORF">QBZ16_004739</name>
</gene>
<dbReference type="HAMAP" id="MF_00252">
    <property type="entry name" value="Lys_tRNA_synth_class2"/>
    <property type="match status" value="1"/>
</dbReference>
<proteinExistence type="inferred from homology"/>
<dbReference type="GO" id="GO:0004824">
    <property type="term" value="F:lysine-tRNA ligase activity"/>
    <property type="evidence" value="ECO:0007669"/>
    <property type="project" value="UniProtKB-EC"/>
</dbReference>
<evidence type="ECO:0000256" key="11">
    <source>
        <dbReference type="ARBA" id="ARBA00048573"/>
    </source>
</evidence>
<evidence type="ECO:0000313" key="15">
    <source>
        <dbReference type="EMBL" id="KAK2077105.1"/>
    </source>
</evidence>
<dbReference type="GO" id="GO:0000049">
    <property type="term" value="F:tRNA binding"/>
    <property type="evidence" value="ECO:0007669"/>
    <property type="project" value="TreeGrafter"/>
</dbReference>
<dbReference type="GO" id="GO:0005829">
    <property type="term" value="C:cytosol"/>
    <property type="evidence" value="ECO:0007669"/>
    <property type="project" value="TreeGrafter"/>
</dbReference>
<evidence type="ECO:0000313" key="16">
    <source>
        <dbReference type="Proteomes" id="UP001255856"/>
    </source>
</evidence>
<dbReference type="PRINTS" id="PR00982">
    <property type="entry name" value="TRNASYNTHLYS"/>
</dbReference>
<keyword evidence="5 15" id="KW-0436">Ligase</keyword>
<evidence type="ECO:0000256" key="10">
    <source>
        <dbReference type="ARBA" id="ARBA00030563"/>
    </source>
</evidence>
<dbReference type="SUPFAM" id="SSF50249">
    <property type="entry name" value="Nucleic acid-binding proteins"/>
    <property type="match status" value="1"/>
</dbReference>
<sequence length="626" mass="69270">MTSWVLPEKWSEDLVDENGAKLSKSEYKKRVKQAQKEKDLAEKKARQAEAAAAAAAAKAEKAAAGPLLEDDANEETDPTRYHENRVRAVLASKARGENPYPHKFATTIQLPAYVARYEGLAAGEQLVDEEVRLAGRVERKAASGAKLVFIDLRSAGAKVQVMCDARNFGGELGAFQGAMNAVKRGDIVGIVGFPGKSKRGELSVFPRSVEVLAPCLHMPPGTRTGLRDQETRYRQRYLDLIANPAVQGTFRTRSRIISFIRRFFDARDFLEVETPMMDKLAGGATARPFITHHNDLDMDLYLRIAPELYLKMLVVGGMERVYEIGKQFRNEGIDLTHNPEFTTIESYQAYADYEDVMRMTEELLSQLALELTGGYKIKYHPDGPEGPAVDIDFTPPFRRISMVSGLEEVLDVTLPRDLESEEARLFLLDLCRAKGVECPPPQSTARLLDKLVGEFLETTCVDPAFICDHPQIMSPLAKWHRTLPGMTERFELFVNCREVCNAYTELNDPLRQRALFEQQAAAKAAGDDEAMFVDENFLTALEYGLPPTGGWGLGIDRLTMLFADHNNIKEVLLFPAMKPEHQGGGAKKEADGGASEALAALDVSGGGAVTQQPKDWVVVPEAESTA</sequence>
<evidence type="ECO:0000259" key="14">
    <source>
        <dbReference type="PROSITE" id="PS50862"/>
    </source>
</evidence>
<evidence type="ECO:0000256" key="8">
    <source>
        <dbReference type="ARBA" id="ARBA00022917"/>
    </source>
</evidence>
<organism evidence="15 16">
    <name type="scientific">Prototheca wickerhamii</name>
    <dbReference type="NCBI Taxonomy" id="3111"/>
    <lineage>
        <taxon>Eukaryota</taxon>
        <taxon>Viridiplantae</taxon>
        <taxon>Chlorophyta</taxon>
        <taxon>core chlorophytes</taxon>
        <taxon>Trebouxiophyceae</taxon>
        <taxon>Chlorellales</taxon>
        <taxon>Chlorellaceae</taxon>
        <taxon>Prototheca</taxon>
    </lineage>
</organism>
<dbReference type="Pfam" id="PF01336">
    <property type="entry name" value="tRNA_anti-codon"/>
    <property type="match status" value="1"/>
</dbReference>
<reference evidence="15" key="1">
    <citation type="submission" date="2021-01" db="EMBL/GenBank/DDBJ databases">
        <authorList>
            <person name="Eckstrom K.M.E."/>
        </authorList>
    </citation>
    <scope>NUCLEOTIDE SEQUENCE</scope>
    <source>
        <strain evidence="15">UVCC 0001</strain>
    </source>
</reference>
<dbReference type="FunFam" id="2.40.50.140:FF:000050">
    <property type="entry name" value="Lysine--tRNA ligase"/>
    <property type="match status" value="1"/>
</dbReference>
<dbReference type="Pfam" id="PF00152">
    <property type="entry name" value="tRNA-synt_2"/>
    <property type="match status" value="1"/>
</dbReference>
<dbReference type="PANTHER" id="PTHR42918:SF9">
    <property type="entry name" value="LYSINE--TRNA LIGASE"/>
    <property type="match status" value="1"/>
</dbReference>
<protein>
    <recommendedName>
        <fullName evidence="3 12">Lysine--tRNA ligase</fullName>
        <ecNumber evidence="3 12">6.1.1.6</ecNumber>
    </recommendedName>
    <alternativeName>
        <fullName evidence="10 12">Lysyl-tRNA synthetase</fullName>
    </alternativeName>
</protein>
<feature type="region of interest" description="Disordered" evidence="13">
    <location>
        <begin position="25"/>
        <end position="56"/>
    </location>
</feature>
<accession>A0AAD9IIB0</accession>
<dbReference type="Gene3D" id="3.30.930.10">
    <property type="entry name" value="Bira Bifunctional Protein, Domain 2"/>
    <property type="match status" value="1"/>
</dbReference>
<dbReference type="PANTHER" id="PTHR42918">
    <property type="entry name" value="LYSYL-TRNA SYNTHETASE"/>
    <property type="match status" value="1"/>
</dbReference>
<name>A0AAD9IIB0_PROWI</name>
<dbReference type="CDD" id="cd04322">
    <property type="entry name" value="LysRS_N"/>
    <property type="match status" value="1"/>
</dbReference>
<dbReference type="InterPro" id="IPR018149">
    <property type="entry name" value="Lys-tRNA-synth_II_C"/>
</dbReference>
<evidence type="ECO:0000256" key="5">
    <source>
        <dbReference type="ARBA" id="ARBA00022598"/>
    </source>
</evidence>
<dbReference type="InterPro" id="IPR034762">
    <property type="entry name" value="Lys-tRNA-ligase_II_bac/euk"/>
</dbReference>
<dbReference type="InterPro" id="IPR045864">
    <property type="entry name" value="aa-tRNA-synth_II/BPL/LPL"/>
</dbReference>
<dbReference type="GO" id="GO:0006430">
    <property type="term" value="P:lysyl-tRNA aminoacylation"/>
    <property type="evidence" value="ECO:0007669"/>
    <property type="project" value="InterPro"/>
</dbReference>
<evidence type="ECO:0000256" key="12">
    <source>
        <dbReference type="RuleBase" id="RU003748"/>
    </source>
</evidence>
<keyword evidence="8" id="KW-0648">Protein biosynthesis</keyword>
<dbReference type="Gene3D" id="2.40.50.140">
    <property type="entry name" value="Nucleic acid-binding proteins"/>
    <property type="match status" value="1"/>
</dbReference>
<feature type="domain" description="Aminoacyl-transfer RNA synthetases class-II family profile" evidence="14">
    <location>
        <begin position="216"/>
        <end position="579"/>
    </location>
</feature>
<dbReference type="InterPro" id="IPR006195">
    <property type="entry name" value="aa-tRNA-synth_II"/>
</dbReference>
<dbReference type="PIRSF" id="PIRSF039101">
    <property type="entry name" value="LysRS2"/>
    <property type="match status" value="1"/>
</dbReference>
<dbReference type="Proteomes" id="UP001255856">
    <property type="component" value="Unassembled WGS sequence"/>
</dbReference>
<comment type="similarity">
    <text evidence="2">Belongs to the class-II aminoacyl-tRNA synthetase family.</text>
</comment>
<evidence type="ECO:0000256" key="1">
    <source>
        <dbReference type="ARBA" id="ARBA00004496"/>
    </source>
</evidence>
<evidence type="ECO:0000256" key="6">
    <source>
        <dbReference type="ARBA" id="ARBA00022741"/>
    </source>
</evidence>
<feature type="compositionally biased region" description="Basic and acidic residues" evidence="13">
    <location>
        <begin position="25"/>
        <end position="47"/>
    </location>
</feature>
<dbReference type="InterPro" id="IPR004364">
    <property type="entry name" value="Aa-tRNA-synt_II"/>
</dbReference>
<dbReference type="InterPro" id="IPR012340">
    <property type="entry name" value="NA-bd_OB-fold"/>
</dbReference>
<dbReference type="PROSITE" id="PS50862">
    <property type="entry name" value="AA_TRNA_LIGASE_II"/>
    <property type="match status" value="1"/>
</dbReference>
<comment type="catalytic activity">
    <reaction evidence="11 12">
        <text>tRNA(Lys) + L-lysine + ATP = L-lysyl-tRNA(Lys) + AMP + diphosphate</text>
        <dbReference type="Rhea" id="RHEA:20792"/>
        <dbReference type="Rhea" id="RHEA-COMP:9696"/>
        <dbReference type="Rhea" id="RHEA-COMP:9697"/>
        <dbReference type="ChEBI" id="CHEBI:30616"/>
        <dbReference type="ChEBI" id="CHEBI:32551"/>
        <dbReference type="ChEBI" id="CHEBI:33019"/>
        <dbReference type="ChEBI" id="CHEBI:78442"/>
        <dbReference type="ChEBI" id="CHEBI:78529"/>
        <dbReference type="ChEBI" id="CHEBI:456215"/>
        <dbReference type="EC" id="6.1.1.6"/>
    </reaction>
</comment>
<keyword evidence="9" id="KW-0030">Aminoacyl-tRNA synthetase</keyword>
<comment type="subcellular location">
    <subcellularLocation>
        <location evidence="1">Cytoplasm</location>
    </subcellularLocation>
</comment>
<dbReference type="InterPro" id="IPR004365">
    <property type="entry name" value="NA-bd_OB_tRNA"/>
</dbReference>
<dbReference type="CDD" id="cd00775">
    <property type="entry name" value="LysRS_core"/>
    <property type="match status" value="1"/>
</dbReference>
<keyword evidence="6" id="KW-0547">Nucleotide-binding</keyword>
<dbReference type="EMBL" id="JASFZW010000007">
    <property type="protein sequence ID" value="KAK2077105.1"/>
    <property type="molecule type" value="Genomic_DNA"/>
</dbReference>
<evidence type="ECO:0000256" key="7">
    <source>
        <dbReference type="ARBA" id="ARBA00022840"/>
    </source>
</evidence>
<keyword evidence="16" id="KW-1185">Reference proteome</keyword>
<dbReference type="NCBIfam" id="NF001756">
    <property type="entry name" value="PRK00484.1"/>
    <property type="match status" value="1"/>
</dbReference>